<feature type="domain" description="Outer membrane protein beta-barrel" evidence="4">
    <location>
        <begin position="8"/>
        <end position="203"/>
    </location>
</feature>
<dbReference type="RefSeq" id="WP_121042505.1">
    <property type="nucleotide sequence ID" value="NZ_RCDC01000006.1"/>
</dbReference>
<feature type="signal peptide" evidence="3">
    <location>
        <begin position="1"/>
        <end position="21"/>
    </location>
</feature>
<protein>
    <submittedName>
        <fullName evidence="5">Putative outer membrane protein</fullName>
    </submittedName>
</protein>
<evidence type="ECO:0000256" key="3">
    <source>
        <dbReference type="SAM" id="SignalP"/>
    </source>
</evidence>
<name>A0A498C9K9_9GAMM</name>
<accession>A0A498C9K9</accession>
<evidence type="ECO:0000256" key="2">
    <source>
        <dbReference type="SAM" id="MobiDB-lite"/>
    </source>
</evidence>
<keyword evidence="1 3" id="KW-0732">Signal</keyword>
<feature type="region of interest" description="Disordered" evidence="2">
    <location>
        <begin position="42"/>
        <end position="64"/>
    </location>
</feature>
<evidence type="ECO:0000313" key="6">
    <source>
        <dbReference type="Proteomes" id="UP000274786"/>
    </source>
</evidence>
<dbReference type="OrthoDB" id="6053397at2"/>
<dbReference type="Gene3D" id="2.40.160.20">
    <property type="match status" value="1"/>
</dbReference>
<gene>
    <name evidence="5" type="ORF">BCL79_3022</name>
</gene>
<dbReference type="AlphaFoldDB" id="A0A498C9K9"/>
<comment type="caution">
    <text evidence="5">The sequence shown here is derived from an EMBL/GenBank/DDBJ whole genome shotgun (WGS) entry which is preliminary data.</text>
</comment>
<evidence type="ECO:0000256" key="1">
    <source>
        <dbReference type="ARBA" id="ARBA00022729"/>
    </source>
</evidence>
<dbReference type="SUPFAM" id="SSF56925">
    <property type="entry name" value="OMPA-like"/>
    <property type="match status" value="1"/>
</dbReference>
<proteinExistence type="predicted"/>
<dbReference type="EMBL" id="RCDC01000006">
    <property type="protein sequence ID" value="RLK51879.1"/>
    <property type="molecule type" value="Genomic_DNA"/>
</dbReference>
<dbReference type="InterPro" id="IPR027385">
    <property type="entry name" value="Beta-barrel_OMP"/>
</dbReference>
<feature type="chain" id="PRO_5019760325" evidence="3">
    <location>
        <begin position="22"/>
        <end position="203"/>
    </location>
</feature>
<dbReference type="Proteomes" id="UP000274786">
    <property type="component" value="Unassembled WGS sequence"/>
</dbReference>
<dbReference type="InterPro" id="IPR011250">
    <property type="entry name" value="OMP/PagP_B-barrel"/>
</dbReference>
<dbReference type="Pfam" id="PF13505">
    <property type="entry name" value="OMP_b-brl"/>
    <property type="match status" value="1"/>
</dbReference>
<evidence type="ECO:0000313" key="5">
    <source>
        <dbReference type="EMBL" id="RLK51879.1"/>
    </source>
</evidence>
<sequence length="203" mass="21673">MYIKRSLIALSLALVATTAHASSPDREGAYVYGGLGKTHVKSKTPAADVVPGEKRKQSDSGSSYASGAGYRFGPFLAAEASFENTLKNSRSKDVSRLTNRSLNVGGLALLPIGDRVEVFGKAAVGSRQQSLAPPKNAVGDTKRIRQSKFGVTPSVGANVYLTEALAVRAEYSIPQSVNKKVTQASGDEKMRLNTWNVGMSYRF</sequence>
<reference evidence="5 6" key="1">
    <citation type="submission" date="2018-10" db="EMBL/GenBank/DDBJ databases">
        <title>Comparative analysis of microorganisms from saline springs in Andes Mountain Range, Colombia.</title>
        <authorList>
            <person name="Rubin E."/>
        </authorList>
    </citation>
    <scope>NUCLEOTIDE SEQUENCE [LARGE SCALE GENOMIC DNA]</scope>
    <source>
        <strain evidence="5 6">USBA GBX 843</strain>
    </source>
</reference>
<evidence type="ECO:0000259" key="4">
    <source>
        <dbReference type="Pfam" id="PF13505"/>
    </source>
</evidence>
<organism evidence="5 6">
    <name type="scientific">Stenotrophomonas rhizophila</name>
    <dbReference type="NCBI Taxonomy" id="216778"/>
    <lineage>
        <taxon>Bacteria</taxon>
        <taxon>Pseudomonadati</taxon>
        <taxon>Pseudomonadota</taxon>
        <taxon>Gammaproteobacteria</taxon>
        <taxon>Lysobacterales</taxon>
        <taxon>Lysobacteraceae</taxon>
        <taxon>Stenotrophomonas</taxon>
    </lineage>
</organism>